<dbReference type="PANTHER" id="PTHR33169:SF13">
    <property type="entry name" value="PADR-FAMILY TRANSCRIPTIONAL REGULATOR"/>
    <property type="match status" value="1"/>
</dbReference>
<organism evidence="3 4">
    <name type="scientific">Cellulosimicrobium cellulans</name>
    <name type="common">Arthrobacter luteus</name>
    <dbReference type="NCBI Taxonomy" id="1710"/>
    <lineage>
        <taxon>Bacteria</taxon>
        <taxon>Bacillati</taxon>
        <taxon>Actinomycetota</taxon>
        <taxon>Actinomycetes</taxon>
        <taxon>Micrococcales</taxon>
        <taxon>Promicromonosporaceae</taxon>
        <taxon>Cellulosimicrobium</taxon>
    </lineage>
</organism>
<dbReference type="AlphaFoldDB" id="A0A4Y4E9Z3"/>
<dbReference type="InterPro" id="IPR005149">
    <property type="entry name" value="Tscrpt_reg_PadR_N"/>
</dbReference>
<accession>A0A4Y4E9Z3</accession>
<dbReference type="RefSeq" id="WP_255318940.1">
    <property type="nucleotide sequence ID" value="NZ_BJNZ01000030.1"/>
</dbReference>
<feature type="domain" description="Transcription regulator PadR N-terminal" evidence="2">
    <location>
        <begin position="17"/>
        <end position="90"/>
    </location>
</feature>
<name>A0A4Y4E9Z3_CELCE</name>
<dbReference type="Gene3D" id="1.10.10.10">
    <property type="entry name" value="Winged helix-like DNA-binding domain superfamily/Winged helix DNA-binding domain"/>
    <property type="match status" value="1"/>
</dbReference>
<comment type="caution">
    <text evidence="3">The sequence shown here is derived from an EMBL/GenBank/DDBJ whole genome shotgun (WGS) entry which is preliminary data.</text>
</comment>
<dbReference type="InterPro" id="IPR036388">
    <property type="entry name" value="WH-like_DNA-bd_sf"/>
</dbReference>
<dbReference type="EMBL" id="BJNZ01000030">
    <property type="protein sequence ID" value="GED11481.1"/>
    <property type="molecule type" value="Genomic_DNA"/>
</dbReference>
<dbReference type="InterPro" id="IPR036390">
    <property type="entry name" value="WH_DNA-bd_sf"/>
</dbReference>
<dbReference type="Proteomes" id="UP000316659">
    <property type="component" value="Unassembled WGS sequence"/>
</dbReference>
<proteinExistence type="predicted"/>
<reference evidence="3 4" key="1">
    <citation type="submission" date="2019-06" db="EMBL/GenBank/DDBJ databases">
        <title>Whole genome shotgun sequence of Cellulosimicrobium cellulans NBRC 15516.</title>
        <authorList>
            <person name="Hosoyama A."/>
            <person name="Uohara A."/>
            <person name="Ohji S."/>
            <person name="Ichikawa N."/>
        </authorList>
    </citation>
    <scope>NUCLEOTIDE SEQUENCE [LARGE SCALE GENOMIC DNA]</scope>
    <source>
        <strain evidence="3 4">NBRC 15516</strain>
    </source>
</reference>
<dbReference type="InterPro" id="IPR052509">
    <property type="entry name" value="Metal_resp_DNA-bind_regulator"/>
</dbReference>
<dbReference type="PANTHER" id="PTHR33169">
    <property type="entry name" value="PADR-FAMILY TRANSCRIPTIONAL REGULATOR"/>
    <property type="match status" value="1"/>
</dbReference>
<protein>
    <recommendedName>
        <fullName evidence="2">Transcription regulator PadR N-terminal domain-containing protein</fullName>
    </recommendedName>
</protein>
<feature type="region of interest" description="Disordered" evidence="1">
    <location>
        <begin position="102"/>
        <end position="124"/>
    </location>
</feature>
<gene>
    <name evidence="3" type="ORF">CCE02nite_34800</name>
</gene>
<evidence type="ECO:0000313" key="3">
    <source>
        <dbReference type="EMBL" id="GED11481.1"/>
    </source>
</evidence>
<dbReference type="Pfam" id="PF03551">
    <property type="entry name" value="PadR"/>
    <property type="match status" value="1"/>
</dbReference>
<evidence type="ECO:0000259" key="2">
    <source>
        <dbReference type="Pfam" id="PF03551"/>
    </source>
</evidence>
<sequence length="124" mass="13195">MAPSPPAFRMTEQAYLVLLSLSAEPRHGYAVIQAVHDLSDGRTRLGAGTLYGNLDRLVAAGLVEPTGEEVVDGRLRRYYRATDDGRRAARAETLRLAGLAERARRSMESRGPAGATDGLAGSGA</sequence>
<evidence type="ECO:0000256" key="1">
    <source>
        <dbReference type="SAM" id="MobiDB-lite"/>
    </source>
</evidence>
<dbReference type="SUPFAM" id="SSF46785">
    <property type="entry name" value="Winged helix' DNA-binding domain"/>
    <property type="match status" value="1"/>
</dbReference>
<evidence type="ECO:0000313" key="4">
    <source>
        <dbReference type="Proteomes" id="UP000316659"/>
    </source>
</evidence>